<reference evidence="3" key="1">
    <citation type="journal article" date="2020" name="Stud. Mycol.">
        <title>101 Dothideomycetes genomes: a test case for predicting lifestyles and emergence of pathogens.</title>
        <authorList>
            <person name="Haridas S."/>
            <person name="Albert R."/>
            <person name="Binder M."/>
            <person name="Bloem J."/>
            <person name="Labutti K."/>
            <person name="Salamov A."/>
            <person name="Andreopoulos B."/>
            <person name="Baker S."/>
            <person name="Barry K."/>
            <person name="Bills G."/>
            <person name="Bluhm B."/>
            <person name="Cannon C."/>
            <person name="Castanera R."/>
            <person name="Culley D."/>
            <person name="Daum C."/>
            <person name="Ezra D."/>
            <person name="Gonzalez J."/>
            <person name="Henrissat B."/>
            <person name="Kuo A."/>
            <person name="Liang C."/>
            <person name="Lipzen A."/>
            <person name="Lutzoni F."/>
            <person name="Magnuson J."/>
            <person name="Mondo S."/>
            <person name="Nolan M."/>
            <person name="Ohm R."/>
            <person name="Pangilinan J."/>
            <person name="Park H.-J."/>
            <person name="Ramirez L."/>
            <person name="Alfaro M."/>
            <person name="Sun H."/>
            <person name="Tritt A."/>
            <person name="Yoshinaga Y."/>
            <person name="Zwiers L.-H."/>
            <person name="Turgeon B."/>
            <person name="Goodwin S."/>
            <person name="Spatafora J."/>
            <person name="Crous P."/>
            <person name="Grigoriev I."/>
        </authorList>
    </citation>
    <scope>NUCLEOTIDE SEQUENCE</scope>
    <source>
        <strain evidence="3">CBS 113389</strain>
    </source>
</reference>
<feature type="domain" description="DUF1989" evidence="2">
    <location>
        <begin position="37"/>
        <end position="204"/>
    </location>
</feature>
<proteinExistence type="predicted"/>
<dbReference type="PANTHER" id="PTHR31527">
    <property type="entry name" value="RE64534P"/>
    <property type="match status" value="1"/>
</dbReference>
<accession>A0A6A6PJF0</accession>
<keyword evidence="4" id="KW-1185">Reference proteome</keyword>
<dbReference type="PANTHER" id="PTHR31527:SF0">
    <property type="entry name" value="RE64534P"/>
    <property type="match status" value="1"/>
</dbReference>
<dbReference type="InterPro" id="IPR018959">
    <property type="entry name" value="DUF1989"/>
</dbReference>
<evidence type="ECO:0000256" key="1">
    <source>
        <dbReference type="SAM" id="MobiDB-lite"/>
    </source>
</evidence>
<dbReference type="Pfam" id="PF09347">
    <property type="entry name" value="DUF1989"/>
    <property type="match status" value="1"/>
</dbReference>
<evidence type="ECO:0000259" key="2">
    <source>
        <dbReference type="Pfam" id="PF09347"/>
    </source>
</evidence>
<dbReference type="RefSeq" id="XP_033585967.1">
    <property type="nucleotide sequence ID" value="XM_033734638.1"/>
</dbReference>
<dbReference type="EMBL" id="MU001641">
    <property type="protein sequence ID" value="KAF2479397.1"/>
    <property type="molecule type" value="Genomic_DNA"/>
</dbReference>
<dbReference type="GeneID" id="54475640"/>
<organism evidence="3 4">
    <name type="scientific">Neohortaea acidophila</name>
    <dbReference type="NCBI Taxonomy" id="245834"/>
    <lineage>
        <taxon>Eukaryota</taxon>
        <taxon>Fungi</taxon>
        <taxon>Dikarya</taxon>
        <taxon>Ascomycota</taxon>
        <taxon>Pezizomycotina</taxon>
        <taxon>Dothideomycetes</taxon>
        <taxon>Dothideomycetidae</taxon>
        <taxon>Mycosphaerellales</taxon>
        <taxon>Teratosphaeriaceae</taxon>
        <taxon>Neohortaea</taxon>
    </lineage>
</organism>
<evidence type="ECO:0000313" key="3">
    <source>
        <dbReference type="EMBL" id="KAF2479397.1"/>
    </source>
</evidence>
<name>A0A6A6PJF0_9PEZI</name>
<dbReference type="Proteomes" id="UP000799767">
    <property type="component" value="Unassembled WGS sequence"/>
</dbReference>
<evidence type="ECO:0000313" key="4">
    <source>
        <dbReference type="Proteomes" id="UP000799767"/>
    </source>
</evidence>
<dbReference type="OrthoDB" id="504708at2759"/>
<sequence length="228" mass="24613">MRLIQNAAIDLATASPTPPTQSMSESTRALPNNTTALAPSTGTAFLLRANQHLRIIDPQGKQVADLLAYNAADKRETLSNGRTFDYADKILLTEGDALYSNRSNVLLRIVRDTAGRHDFLFTPCSTDTFRVKFGGTGEEGKAGCFGNLVYALGKRFGILEHEVGTPFNCFMNVVVDGGTGGIEVREPLSGAGDFVEFVAEVDLIVGLTACSARRSNAGVCKEIWYSVW</sequence>
<dbReference type="AlphaFoldDB" id="A0A6A6PJF0"/>
<feature type="region of interest" description="Disordered" evidence="1">
    <location>
        <begin position="9"/>
        <end position="28"/>
    </location>
</feature>
<gene>
    <name evidence="3" type="ORF">BDY17DRAFT_303794</name>
</gene>
<protein>
    <recommendedName>
        <fullName evidence="2">DUF1989 domain-containing protein</fullName>
    </recommendedName>
</protein>